<protein>
    <submittedName>
        <fullName evidence="1">Uncharacterized protein</fullName>
    </submittedName>
</protein>
<reference evidence="1 2" key="1">
    <citation type="journal article" date="2018" name="J. Allergy Clin. Immunol.">
        <title>High-quality assembly of Dermatophagoides pteronyssinus genome and transcriptome reveals a wide range of novel allergens.</title>
        <authorList>
            <person name="Liu X.Y."/>
            <person name="Yang K.Y."/>
            <person name="Wang M.Q."/>
            <person name="Kwok J.S."/>
            <person name="Zeng X."/>
            <person name="Yang Z."/>
            <person name="Xiao X.J."/>
            <person name="Lau C.P."/>
            <person name="Li Y."/>
            <person name="Huang Z.M."/>
            <person name="Ba J.G."/>
            <person name="Yim A.K."/>
            <person name="Ouyang C.Y."/>
            <person name="Ngai S.M."/>
            <person name="Chan T.F."/>
            <person name="Leung E.L."/>
            <person name="Liu L."/>
            <person name="Liu Z.G."/>
            <person name="Tsui S.K."/>
        </authorList>
    </citation>
    <scope>NUCLEOTIDE SEQUENCE [LARGE SCALE GENOMIC DNA]</scope>
    <source>
        <strain evidence="1">Derp</strain>
    </source>
</reference>
<dbReference type="EMBL" id="NJHN03000121">
    <property type="protein sequence ID" value="KAH9413321.1"/>
    <property type="molecule type" value="Genomic_DNA"/>
</dbReference>
<accession>A0ABQ8IT04</accession>
<evidence type="ECO:0000313" key="2">
    <source>
        <dbReference type="Proteomes" id="UP000887458"/>
    </source>
</evidence>
<keyword evidence="2" id="KW-1185">Reference proteome</keyword>
<name>A0ABQ8IT04_DERPT</name>
<gene>
    <name evidence="1" type="ORF">DERP_007797</name>
</gene>
<evidence type="ECO:0000313" key="1">
    <source>
        <dbReference type="EMBL" id="KAH9413321.1"/>
    </source>
</evidence>
<proteinExistence type="predicted"/>
<sequence>MFMLGDDPMAVSIVDEDSVEYCCNCCAFLNVVVVVTGGGVELPPLPPLITFSKKYFDCVRVINGIWKLFEMLMEMH</sequence>
<reference evidence="1 2" key="2">
    <citation type="journal article" date="2022" name="Mol. Biol. Evol.">
        <title>Comparative Genomics Reveals Insights into the Divergent Evolution of Astigmatic Mites and Household Pest Adaptations.</title>
        <authorList>
            <person name="Xiong Q."/>
            <person name="Wan A.T."/>
            <person name="Liu X."/>
            <person name="Fung C.S."/>
            <person name="Xiao X."/>
            <person name="Malainual N."/>
            <person name="Hou J."/>
            <person name="Wang L."/>
            <person name="Wang M."/>
            <person name="Yang K.Y."/>
            <person name="Cui Y."/>
            <person name="Leung E.L."/>
            <person name="Nong W."/>
            <person name="Shin S.K."/>
            <person name="Au S.W."/>
            <person name="Jeong K.Y."/>
            <person name="Chew F.T."/>
            <person name="Hui J.H."/>
            <person name="Leung T.F."/>
            <person name="Tungtrongchitr A."/>
            <person name="Zhong N."/>
            <person name="Liu Z."/>
            <person name="Tsui S.K."/>
        </authorList>
    </citation>
    <scope>NUCLEOTIDE SEQUENCE [LARGE SCALE GENOMIC DNA]</scope>
    <source>
        <strain evidence="1">Derp</strain>
    </source>
</reference>
<organism evidence="1 2">
    <name type="scientific">Dermatophagoides pteronyssinus</name>
    <name type="common">European house dust mite</name>
    <dbReference type="NCBI Taxonomy" id="6956"/>
    <lineage>
        <taxon>Eukaryota</taxon>
        <taxon>Metazoa</taxon>
        <taxon>Ecdysozoa</taxon>
        <taxon>Arthropoda</taxon>
        <taxon>Chelicerata</taxon>
        <taxon>Arachnida</taxon>
        <taxon>Acari</taxon>
        <taxon>Acariformes</taxon>
        <taxon>Sarcoptiformes</taxon>
        <taxon>Astigmata</taxon>
        <taxon>Psoroptidia</taxon>
        <taxon>Analgoidea</taxon>
        <taxon>Pyroglyphidae</taxon>
        <taxon>Dermatophagoidinae</taxon>
        <taxon>Dermatophagoides</taxon>
    </lineage>
</organism>
<dbReference type="Proteomes" id="UP000887458">
    <property type="component" value="Unassembled WGS sequence"/>
</dbReference>
<comment type="caution">
    <text evidence="1">The sequence shown here is derived from an EMBL/GenBank/DDBJ whole genome shotgun (WGS) entry which is preliminary data.</text>
</comment>